<evidence type="ECO:0000313" key="2">
    <source>
        <dbReference type="Proteomes" id="UP000195569"/>
    </source>
</evidence>
<sequence length="39" mass="4109">MLIPAAPSSPLQLLIAEVLQQLDPIALAVSERNANIARA</sequence>
<reference evidence="1" key="1">
    <citation type="submission" date="2016-12" db="EMBL/GenBank/DDBJ databases">
        <authorList>
            <person name="Moulin L."/>
        </authorList>
    </citation>
    <scope>NUCLEOTIDE SEQUENCE [LARGE SCALE GENOMIC DNA]</scope>
    <source>
        <strain evidence="1">STM 7183</strain>
    </source>
</reference>
<comment type="caution">
    <text evidence="1">The sequence shown here is derived from an EMBL/GenBank/DDBJ whole genome shotgun (WGS) entry which is preliminary data.</text>
</comment>
<name>A0A1N7RW53_9BURK</name>
<dbReference type="EMBL" id="CYGY02000021">
    <property type="protein sequence ID" value="SIT39345.1"/>
    <property type="molecule type" value="Genomic_DNA"/>
</dbReference>
<protein>
    <submittedName>
        <fullName evidence="1">Uncharacterized protein</fullName>
    </submittedName>
</protein>
<evidence type="ECO:0000313" key="1">
    <source>
        <dbReference type="EMBL" id="SIT39345.1"/>
    </source>
</evidence>
<proteinExistence type="predicted"/>
<dbReference type="AlphaFoldDB" id="A0A1N7RW53"/>
<gene>
    <name evidence="1" type="ORF">BN2476_210152</name>
</gene>
<keyword evidence="2" id="KW-1185">Reference proteome</keyword>
<organism evidence="1 2">
    <name type="scientific">Paraburkholderia piptadeniae</name>
    <dbReference type="NCBI Taxonomy" id="1701573"/>
    <lineage>
        <taxon>Bacteria</taxon>
        <taxon>Pseudomonadati</taxon>
        <taxon>Pseudomonadota</taxon>
        <taxon>Betaproteobacteria</taxon>
        <taxon>Burkholderiales</taxon>
        <taxon>Burkholderiaceae</taxon>
        <taxon>Paraburkholderia</taxon>
    </lineage>
</organism>
<accession>A0A1N7RW53</accession>
<dbReference type="Proteomes" id="UP000195569">
    <property type="component" value="Unassembled WGS sequence"/>
</dbReference>